<protein>
    <submittedName>
        <fullName evidence="1">Guanylyl cyclase</fullName>
    </submittedName>
</protein>
<proteinExistence type="predicted"/>
<gene>
    <name evidence="1" type="ORF">MML48_5g00011354</name>
</gene>
<comment type="caution">
    <text evidence="1">The sequence shown here is derived from an EMBL/GenBank/DDBJ whole genome shotgun (WGS) entry which is preliminary data.</text>
</comment>
<organism evidence="1 2">
    <name type="scientific">Holotrichia oblita</name>
    <name type="common">Chafer beetle</name>
    <dbReference type="NCBI Taxonomy" id="644536"/>
    <lineage>
        <taxon>Eukaryota</taxon>
        <taxon>Metazoa</taxon>
        <taxon>Ecdysozoa</taxon>
        <taxon>Arthropoda</taxon>
        <taxon>Hexapoda</taxon>
        <taxon>Insecta</taxon>
        <taxon>Pterygota</taxon>
        <taxon>Neoptera</taxon>
        <taxon>Endopterygota</taxon>
        <taxon>Coleoptera</taxon>
        <taxon>Polyphaga</taxon>
        <taxon>Scarabaeiformia</taxon>
        <taxon>Scarabaeidae</taxon>
        <taxon>Melolonthinae</taxon>
        <taxon>Holotrichia</taxon>
    </lineage>
</organism>
<keyword evidence="2" id="KW-1185">Reference proteome</keyword>
<dbReference type="EMBL" id="CM043019">
    <property type="protein sequence ID" value="KAI4461131.1"/>
    <property type="molecule type" value="Genomic_DNA"/>
</dbReference>
<sequence length="381" mass="42926">MRLGVLLMSLMSFTTSKSDTFTMGYLTGSQRLPGDLEYQRPGLTISGAISLAVDEVNRDILGPMGHKLDFIVAETYGVEKISVKETADLRVRNVSVYIGPQETCEHEAYLAASFNLPMISYFCTHNETSDKTKYSTFARTRPPDSQISKSVASVLTTFNWTHVSFSCKLGLRSGKGRDIKIRFIVFLQVVLLYLKSSDSEFGHIATIILHSLHAVGVTVVAARSWDTPYHHEYAENPFHKLVEDTYRDTRREYFVIGVDINQYDKQNPTAYFRGLLREENDPEAPKAFRNYIGVVASSPVGFENFTNLVNSYMVKEPFNFPNPLKVIGQGKKIRAEAAFLYDAVHIYAKALQKVLKKGEDPENGTAIINYMKRTCYRSAMG</sequence>
<reference evidence="1" key="1">
    <citation type="submission" date="2022-04" db="EMBL/GenBank/DDBJ databases">
        <title>Chromosome-scale genome assembly of Holotrichia oblita Faldermann.</title>
        <authorList>
            <person name="Rongchong L."/>
        </authorList>
    </citation>
    <scope>NUCLEOTIDE SEQUENCE</scope>
    <source>
        <strain evidence="1">81SQS9</strain>
    </source>
</reference>
<name>A0ACB9T2U6_HOLOL</name>
<evidence type="ECO:0000313" key="2">
    <source>
        <dbReference type="Proteomes" id="UP001056778"/>
    </source>
</evidence>
<accession>A0ACB9T2U6</accession>
<dbReference type="Proteomes" id="UP001056778">
    <property type="component" value="Chromosome 5"/>
</dbReference>
<evidence type="ECO:0000313" key="1">
    <source>
        <dbReference type="EMBL" id="KAI4461131.1"/>
    </source>
</evidence>